<protein>
    <submittedName>
        <fullName evidence="2">NACHT domain-containing NTPase</fullName>
    </submittedName>
</protein>
<dbReference type="InterPro" id="IPR007111">
    <property type="entry name" value="NACHT_NTPase"/>
</dbReference>
<reference evidence="2 3" key="1">
    <citation type="journal article" date="2020" name="ISME J.">
        <title>Comparative genomics reveals insights into cyanobacterial evolution and habitat adaptation.</title>
        <authorList>
            <person name="Chen M.Y."/>
            <person name="Teng W.K."/>
            <person name="Zhao L."/>
            <person name="Hu C.X."/>
            <person name="Zhou Y.K."/>
            <person name="Han B.P."/>
            <person name="Song L.R."/>
            <person name="Shu W.S."/>
        </authorList>
    </citation>
    <scope>NUCLEOTIDE SEQUENCE [LARGE SCALE GENOMIC DNA]</scope>
    <source>
        <strain evidence="2 3">FACHB-252</strain>
    </source>
</reference>
<gene>
    <name evidence="2" type="ORF">H6G94_28940</name>
</gene>
<keyword evidence="3" id="KW-1185">Reference proteome</keyword>
<dbReference type="InterPro" id="IPR027417">
    <property type="entry name" value="P-loop_NTPase"/>
</dbReference>
<evidence type="ECO:0000313" key="2">
    <source>
        <dbReference type="EMBL" id="MBD2615233.1"/>
    </source>
</evidence>
<dbReference type="Pfam" id="PF05729">
    <property type="entry name" value="NACHT"/>
    <property type="match status" value="1"/>
</dbReference>
<accession>A0ABR8HI73</accession>
<comment type="caution">
    <text evidence="2">The sequence shown here is derived from an EMBL/GenBank/DDBJ whole genome shotgun (WGS) entry which is preliminary data.</text>
</comment>
<dbReference type="SUPFAM" id="SSF47413">
    <property type="entry name" value="lambda repressor-like DNA-binding domains"/>
    <property type="match status" value="1"/>
</dbReference>
<dbReference type="InterPro" id="IPR010982">
    <property type="entry name" value="Lambda_DNA-bd_dom_sf"/>
</dbReference>
<dbReference type="PROSITE" id="PS50837">
    <property type="entry name" value="NACHT"/>
    <property type="match status" value="1"/>
</dbReference>
<dbReference type="InterPro" id="IPR054501">
    <property type="entry name" value="NCH2"/>
</dbReference>
<dbReference type="RefSeq" id="WP_190951979.1">
    <property type="nucleotide sequence ID" value="NZ_JACJTC010000024.1"/>
</dbReference>
<dbReference type="Gene3D" id="3.40.50.300">
    <property type="entry name" value="P-loop containing nucleotide triphosphate hydrolases"/>
    <property type="match status" value="1"/>
</dbReference>
<sequence length="778" mass="90482">MTSQGLRASPEGIRAAKTALIDKTWSQHKLAAAVGITRQPVAKFFAGESVSRSCFVQICQQLGLSWQKVAGFPEDVAFEQSSKIRFKDADFDKLVKEVRQKRQEKIQNQCNIIQMLDIGQTIQLLDIYTNINVLEQINHLQWREIDDWLKDLKSESNFHQLTTYKRERKLAALEAVLQHSKLMLLGKPGSGKTIFLQNLAIECNKGQFQPNHIVVFVRAKEFAEDAKSDNKFNLFDYISQEFISCNVEQEFTQTLLIHGKLLILIDGLDEVSTKEIEKITIEIRKFSQTFYKNRFVISSRIAAQKYRFHGFTEVEVADFDQEQIEVFAKKWFVAVALNHKGDAEIRRNLFINKLNLPENQYIRELSCTPLLLHWICLVFQAKNEFPCNQAKLYEQALNILFFRWDEVRGIKRDGINSDLNVAMKKKLLSQIAAISFEAENYFLPKEKILELIADWLLTNQLQLDSAAMLKIIEVEHGLLIERSQEIYSFSHLIFQKYFTARKFIENSQIPTWEHLVSHMAEKRWREVFLLTVNMLPNTDEILQLMKQKIDLLVGNDRKLQHFLTWLHQKSSSVSTRHKAVAVRAFYLVCVERSLYHSHCASIYTSGYNLEYALVGNITFGSDLALDEFLYSTIACFNDLDFAFEHNLKDALDYAHAFAIAFNEAIELVTAPKLKQALQKLKTQLPDIDRNIEKFREWWQTKGQVWGKQLRYFLIKYRNIGYDWEFNEEQKELLQTYYDVNKLLVDCLNSATDVTPTVRQKIEDTLLLAIADIEKVNNS</sequence>
<organism evidence="2 3">
    <name type="scientific">Nostoc punctiforme FACHB-252</name>
    <dbReference type="NCBI Taxonomy" id="1357509"/>
    <lineage>
        <taxon>Bacteria</taxon>
        <taxon>Bacillati</taxon>
        <taxon>Cyanobacteriota</taxon>
        <taxon>Cyanophyceae</taxon>
        <taxon>Nostocales</taxon>
        <taxon>Nostocaceae</taxon>
        <taxon>Nostoc</taxon>
    </lineage>
</organism>
<proteinExistence type="predicted"/>
<dbReference type="Pfam" id="PF22727">
    <property type="entry name" value="NCH2"/>
    <property type="match status" value="1"/>
</dbReference>
<dbReference type="PANTHER" id="PTHR46844">
    <property type="entry name" value="SLR5058 PROTEIN"/>
    <property type="match status" value="1"/>
</dbReference>
<dbReference type="Proteomes" id="UP000606396">
    <property type="component" value="Unassembled WGS sequence"/>
</dbReference>
<feature type="domain" description="NACHT" evidence="1">
    <location>
        <begin position="180"/>
        <end position="300"/>
    </location>
</feature>
<evidence type="ECO:0000259" key="1">
    <source>
        <dbReference type="PROSITE" id="PS50837"/>
    </source>
</evidence>
<evidence type="ECO:0000313" key="3">
    <source>
        <dbReference type="Proteomes" id="UP000606396"/>
    </source>
</evidence>
<dbReference type="PANTHER" id="PTHR46844:SF1">
    <property type="entry name" value="SLR5058 PROTEIN"/>
    <property type="match status" value="1"/>
</dbReference>
<dbReference type="EMBL" id="JACJTC010000024">
    <property type="protein sequence ID" value="MBD2615233.1"/>
    <property type="molecule type" value="Genomic_DNA"/>
</dbReference>
<dbReference type="SUPFAM" id="SSF52540">
    <property type="entry name" value="P-loop containing nucleoside triphosphate hydrolases"/>
    <property type="match status" value="1"/>
</dbReference>
<name>A0ABR8HI73_NOSPU</name>